<feature type="transmembrane region" description="Helical" evidence="5">
    <location>
        <begin position="12"/>
        <end position="31"/>
    </location>
</feature>
<keyword evidence="8" id="KW-1185">Reference proteome</keyword>
<name>A0ABQ4T7L0_METOR</name>
<dbReference type="RefSeq" id="WP_238311401.1">
    <property type="nucleotide sequence ID" value="NZ_BPQV01000006.1"/>
</dbReference>
<dbReference type="PANTHER" id="PTHR10961">
    <property type="entry name" value="PEROXISOMAL SARCOSINE OXIDASE"/>
    <property type="match status" value="1"/>
</dbReference>
<keyword evidence="4" id="KW-0560">Oxidoreductase</keyword>
<keyword evidence="5" id="KW-0812">Transmembrane</keyword>
<sequence length="376" mass="40685">MIQEPQGSARRGKVLVVGSGIAGLSTAWALVRRGFSVEVFEQGQIPHAMASSYDEHRITRHAYGDFPGYARLMPEAFAAYEALWSDLGVRHFEALPLVVLMREPVTWFQGSRTSMDELEIGYRDIPLGALADCYPMIEPEGVTGAYEADGAGMLFPIRILTDLVVHLAARGVRFHPGSPVTEVDAEQASVRVGAQVHRGDAVVVAAGAWVDRLVPDLRGVAVASRQAVAFVAPPVELADAWARAPIFIDLGLESGTYTLPPRPGTRLKLGDHQFTRQGDPDGNRLATDEDVARLYAAARLSYRDFDRYTVLERKACFYTVTEDEAFIAKAIGAKGYVLSACSGHGFKFGPLMGEGVARVIAGERSAADLPAWAAGR</sequence>
<dbReference type="EMBL" id="BPQV01000006">
    <property type="protein sequence ID" value="GJE27603.1"/>
    <property type="molecule type" value="Genomic_DNA"/>
</dbReference>
<evidence type="ECO:0000313" key="8">
    <source>
        <dbReference type="Proteomes" id="UP001055156"/>
    </source>
</evidence>
<evidence type="ECO:0000256" key="5">
    <source>
        <dbReference type="SAM" id="Phobius"/>
    </source>
</evidence>
<reference evidence="7" key="1">
    <citation type="journal article" date="2021" name="Front. Microbiol.">
        <title>Comprehensive Comparative Genomics and Phenotyping of Methylobacterium Species.</title>
        <authorList>
            <person name="Alessa O."/>
            <person name="Ogura Y."/>
            <person name="Fujitani Y."/>
            <person name="Takami H."/>
            <person name="Hayashi T."/>
            <person name="Sahin N."/>
            <person name="Tani A."/>
        </authorList>
    </citation>
    <scope>NUCLEOTIDE SEQUENCE</scope>
    <source>
        <strain evidence="7">NBRC 15689</strain>
    </source>
</reference>
<dbReference type="Gene3D" id="3.50.50.60">
    <property type="entry name" value="FAD/NAD(P)-binding domain"/>
    <property type="match status" value="1"/>
</dbReference>
<evidence type="ECO:0000256" key="3">
    <source>
        <dbReference type="ARBA" id="ARBA00022827"/>
    </source>
</evidence>
<evidence type="ECO:0000313" key="7">
    <source>
        <dbReference type="EMBL" id="GJE27603.1"/>
    </source>
</evidence>
<reference evidence="7" key="2">
    <citation type="submission" date="2021-08" db="EMBL/GenBank/DDBJ databases">
        <authorList>
            <person name="Tani A."/>
            <person name="Ola A."/>
            <person name="Ogura Y."/>
            <person name="Katsura K."/>
            <person name="Hayashi T."/>
        </authorList>
    </citation>
    <scope>NUCLEOTIDE SEQUENCE</scope>
    <source>
        <strain evidence="7">NBRC 15689</strain>
    </source>
</reference>
<dbReference type="SUPFAM" id="SSF54373">
    <property type="entry name" value="FAD-linked reductases, C-terminal domain"/>
    <property type="match status" value="1"/>
</dbReference>
<dbReference type="InterPro" id="IPR036188">
    <property type="entry name" value="FAD/NAD-bd_sf"/>
</dbReference>
<accession>A0ABQ4T7L0</accession>
<dbReference type="SUPFAM" id="SSF51905">
    <property type="entry name" value="FAD/NAD(P)-binding domain"/>
    <property type="match status" value="1"/>
</dbReference>
<keyword evidence="5" id="KW-0472">Membrane</keyword>
<dbReference type="Gene3D" id="3.30.9.10">
    <property type="entry name" value="D-Amino Acid Oxidase, subunit A, domain 2"/>
    <property type="match status" value="1"/>
</dbReference>
<dbReference type="PANTHER" id="PTHR10961:SF46">
    <property type="entry name" value="PEROXISOMAL SARCOSINE OXIDASE"/>
    <property type="match status" value="1"/>
</dbReference>
<keyword evidence="5" id="KW-1133">Transmembrane helix</keyword>
<proteinExistence type="predicted"/>
<comment type="cofactor">
    <cofactor evidence="1">
        <name>FAD</name>
        <dbReference type="ChEBI" id="CHEBI:57692"/>
    </cofactor>
</comment>
<evidence type="ECO:0000256" key="4">
    <source>
        <dbReference type="ARBA" id="ARBA00023002"/>
    </source>
</evidence>
<keyword evidence="3" id="KW-0274">FAD</keyword>
<keyword evidence="2" id="KW-0285">Flavoprotein</keyword>
<evidence type="ECO:0000259" key="6">
    <source>
        <dbReference type="Pfam" id="PF01266"/>
    </source>
</evidence>
<dbReference type="Proteomes" id="UP001055156">
    <property type="component" value="Unassembled WGS sequence"/>
</dbReference>
<dbReference type="InterPro" id="IPR045170">
    <property type="entry name" value="MTOX"/>
</dbReference>
<comment type="caution">
    <text evidence="7">The sequence shown here is derived from an EMBL/GenBank/DDBJ whole genome shotgun (WGS) entry which is preliminary data.</text>
</comment>
<organism evidence="7 8">
    <name type="scientific">Methylobacterium organophilum</name>
    <dbReference type="NCBI Taxonomy" id="410"/>
    <lineage>
        <taxon>Bacteria</taxon>
        <taxon>Pseudomonadati</taxon>
        <taxon>Pseudomonadota</taxon>
        <taxon>Alphaproteobacteria</taxon>
        <taxon>Hyphomicrobiales</taxon>
        <taxon>Methylobacteriaceae</taxon>
        <taxon>Methylobacterium</taxon>
    </lineage>
</organism>
<evidence type="ECO:0000256" key="1">
    <source>
        <dbReference type="ARBA" id="ARBA00001974"/>
    </source>
</evidence>
<gene>
    <name evidence="7" type="primary">soxA_1</name>
    <name evidence="7" type="ORF">LKMONMHP_2463</name>
</gene>
<dbReference type="Pfam" id="PF01266">
    <property type="entry name" value="DAO"/>
    <property type="match status" value="1"/>
</dbReference>
<evidence type="ECO:0000256" key="2">
    <source>
        <dbReference type="ARBA" id="ARBA00022630"/>
    </source>
</evidence>
<protein>
    <submittedName>
        <fullName evidence="7">Monomeric sarcosine oxidase</fullName>
    </submittedName>
</protein>
<feature type="domain" description="FAD dependent oxidoreductase" evidence="6">
    <location>
        <begin position="13"/>
        <end position="357"/>
    </location>
</feature>
<dbReference type="InterPro" id="IPR006076">
    <property type="entry name" value="FAD-dep_OxRdtase"/>
</dbReference>